<feature type="non-terminal residue" evidence="4">
    <location>
        <position position="1"/>
    </location>
</feature>
<dbReference type="Pfam" id="PF13872">
    <property type="entry name" value="AAA_34"/>
    <property type="match status" value="1"/>
</dbReference>
<evidence type="ECO:0000256" key="1">
    <source>
        <dbReference type="ARBA" id="ARBA00006992"/>
    </source>
</evidence>
<accession>A0A8J2SLT1</accession>
<dbReference type="GO" id="GO:0005634">
    <property type="term" value="C:nucleus"/>
    <property type="evidence" value="ECO:0007669"/>
    <property type="project" value="TreeGrafter"/>
</dbReference>
<dbReference type="GO" id="GO:0006355">
    <property type="term" value="P:regulation of DNA-templated transcription"/>
    <property type="evidence" value="ECO:0007669"/>
    <property type="project" value="InterPro"/>
</dbReference>
<dbReference type="GO" id="GO:0031490">
    <property type="term" value="F:chromatin DNA binding"/>
    <property type="evidence" value="ECO:0007669"/>
    <property type="project" value="TreeGrafter"/>
</dbReference>
<dbReference type="AlphaFoldDB" id="A0A8J2SLT1"/>
<dbReference type="SUPFAM" id="SSF52540">
    <property type="entry name" value="P-loop containing nucleoside triphosphate hydrolases"/>
    <property type="match status" value="2"/>
</dbReference>
<gene>
    <name evidence="4" type="ORF">PECAL_2P32770</name>
</gene>
<dbReference type="Proteomes" id="UP000789595">
    <property type="component" value="Unassembled WGS sequence"/>
</dbReference>
<dbReference type="Gene3D" id="3.40.50.300">
    <property type="entry name" value="P-loop containing nucleotide triphosphate hydrolases"/>
    <property type="match status" value="1"/>
</dbReference>
<evidence type="ECO:0000313" key="5">
    <source>
        <dbReference type="Proteomes" id="UP000789595"/>
    </source>
</evidence>
<dbReference type="InterPro" id="IPR026741">
    <property type="entry name" value="SNO"/>
</dbReference>
<evidence type="ECO:0000313" key="4">
    <source>
        <dbReference type="EMBL" id="CAH0370126.1"/>
    </source>
</evidence>
<feature type="domain" description="Strawberry notch helicase C" evidence="2">
    <location>
        <begin position="425"/>
        <end position="740"/>
    </location>
</feature>
<evidence type="ECO:0000259" key="3">
    <source>
        <dbReference type="Pfam" id="PF13872"/>
    </source>
</evidence>
<dbReference type="PANTHER" id="PTHR12706:SF33">
    <property type="entry name" value="PROTEIN WITH HELICASE_C DOMAIN"/>
    <property type="match status" value="1"/>
</dbReference>
<dbReference type="PANTHER" id="PTHR12706">
    <property type="entry name" value="STRAWBERRY NOTCH-RELATED"/>
    <property type="match status" value="1"/>
</dbReference>
<dbReference type="InterPro" id="IPR039187">
    <property type="entry name" value="SNO_AAA"/>
</dbReference>
<name>A0A8J2SLT1_9STRA</name>
<dbReference type="OrthoDB" id="421838at2759"/>
<sequence>GAGVGKGRQLAGCILDGVARGRGRHLWFSVGTDLRVDAERDLQAVSCHIPVLDGCRGLDALQKKAFGGPTLKNAVLFATYATLVSAATTKKQSRLDQLVAWCGGPSFDGCVIFDEAHRAKNFDASNEEASTKVSRAVRALQDKLPLSRVIYASATGVSEIKNMAYAERLGLWGAGTSFADFKTFADTLEKRGVGALELLALELKSSGAYVSRGLAWQRCEFERWTCDLDKEASDAYDEAAAWWRGLRRALDRAITRTQLRGAAAGTARQRFWGAQLRFFREVQTAAKVPYVAERAKEAVAAGKSVVVGLQSTGEAGLRDVMAEAHAKVGDAAPGLVAAARSSARAFVQQHFPVQPAPEPLEEIDDAVVRKILTTDRGPPSAEHVARWKAARRAAAEKQGEPIPELVALRDAILQRLDDLPVPPSPLDDLIDRLGGPDTVAEMTGRGLRVARKNGRYRYEQRFDASRDQDSTTTNLRERAAFQDGKKRIAIISDAASTGVSLHAAIGSKGAQHRRVHVTLELAWSADKCIQQLGRTHRSHQATAPVYALLATDLGGEARFAAAVAKRLASLGALTKGDRRAASGQDLGDFDLDTPQGRDALKNVARACRDYGRDPRSVAANVDPDGAENDALRAAVAMARDAARARSTRRAAYDAFAPYLYEEAPQLYNASDETSMLAAAAHHAYDTLDLEPKKDGDVRLFLNRLQATPVADQKLLFQYFSVAHAAVVKAAKAAGSYDAGLASVRASSVVVNAVTTVDVDAVSGASTKLYELTLDRGASFDAAQDQLRTGRANARPGDNDPDATRRSFRGAGFYISNHTNTRTKRPYIMMAVRKANAAQTFLITRPNTGANATELFAHDIISKYTCHAGGLPSASDEEREQLRKAWTLEYESSHNQDNGGRLKRLGLVAGNVLPLWPALAQTVAERQVEMNKEDQRLRAVRVVLPSETIVGVRFPTHVLNTLRAALAQRSRQRAAHARQHVRAEPP</sequence>
<dbReference type="Pfam" id="PF13871">
    <property type="entry name" value="Helicase_C_4"/>
    <property type="match status" value="1"/>
</dbReference>
<feature type="domain" description="Strawberry notch AAA" evidence="3">
    <location>
        <begin position="1"/>
        <end position="238"/>
    </location>
</feature>
<dbReference type="GO" id="GO:0042393">
    <property type="term" value="F:histone binding"/>
    <property type="evidence" value="ECO:0007669"/>
    <property type="project" value="TreeGrafter"/>
</dbReference>
<dbReference type="InterPro" id="IPR027417">
    <property type="entry name" value="P-loop_NTPase"/>
</dbReference>
<comment type="similarity">
    <text evidence="1">Belongs to the SBNO family.</text>
</comment>
<comment type="caution">
    <text evidence="4">The sequence shown here is derived from an EMBL/GenBank/DDBJ whole genome shotgun (WGS) entry which is preliminary data.</text>
</comment>
<keyword evidence="5" id="KW-1185">Reference proteome</keyword>
<dbReference type="EMBL" id="CAKKNE010000002">
    <property type="protein sequence ID" value="CAH0370126.1"/>
    <property type="molecule type" value="Genomic_DNA"/>
</dbReference>
<proteinExistence type="inferred from homology"/>
<evidence type="ECO:0000259" key="2">
    <source>
        <dbReference type="Pfam" id="PF13871"/>
    </source>
</evidence>
<dbReference type="InterPro" id="IPR026937">
    <property type="entry name" value="SBNO_Helicase_C_dom"/>
</dbReference>
<feature type="non-terminal residue" evidence="4">
    <location>
        <position position="985"/>
    </location>
</feature>
<evidence type="ECO:0008006" key="6">
    <source>
        <dbReference type="Google" id="ProtNLM"/>
    </source>
</evidence>
<organism evidence="4 5">
    <name type="scientific">Pelagomonas calceolata</name>
    <dbReference type="NCBI Taxonomy" id="35677"/>
    <lineage>
        <taxon>Eukaryota</taxon>
        <taxon>Sar</taxon>
        <taxon>Stramenopiles</taxon>
        <taxon>Ochrophyta</taxon>
        <taxon>Pelagophyceae</taxon>
        <taxon>Pelagomonadales</taxon>
        <taxon>Pelagomonadaceae</taxon>
        <taxon>Pelagomonas</taxon>
    </lineage>
</organism>
<protein>
    <recommendedName>
        <fullName evidence="6">Strawberry notch AAA domain-containing protein</fullName>
    </recommendedName>
</protein>
<reference evidence="4" key="1">
    <citation type="submission" date="2021-11" db="EMBL/GenBank/DDBJ databases">
        <authorList>
            <consortium name="Genoscope - CEA"/>
            <person name="William W."/>
        </authorList>
    </citation>
    <scope>NUCLEOTIDE SEQUENCE</scope>
</reference>